<dbReference type="SMART" id="SM00292">
    <property type="entry name" value="BRCT"/>
    <property type="match status" value="1"/>
</dbReference>
<keyword evidence="2" id="KW-0436">Ligase</keyword>
<dbReference type="InterPro" id="IPR036420">
    <property type="entry name" value="BRCT_dom_sf"/>
</dbReference>
<feature type="non-terminal residue" evidence="2">
    <location>
        <position position="1"/>
    </location>
</feature>
<gene>
    <name evidence="2" type="ORF">E2L05_18270</name>
</gene>
<dbReference type="AlphaFoldDB" id="A0A4V3BAT1"/>
<dbReference type="SUPFAM" id="SSF52113">
    <property type="entry name" value="BRCT domain"/>
    <property type="match status" value="1"/>
</dbReference>
<protein>
    <submittedName>
        <fullName evidence="2">NAD-dependent DNA ligase LigA</fullName>
    </submittedName>
</protein>
<evidence type="ECO:0000313" key="2">
    <source>
        <dbReference type="EMBL" id="TDL84419.1"/>
    </source>
</evidence>
<proteinExistence type="predicted"/>
<dbReference type="EMBL" id="SMZO01000070">
    <property type="protein sequence ID" value="TDL84419.1"/>
    <property type="molecule type" value="Genomic_DNA"/>
</dbReference>
<evidence type="ECO:0000259" key="1">
    <source>
        <dbReference type="PROSITE" id="PS50172"/>
    </source>
</evidence>
<feature type="domain" description="BRCT" evidence="1">
    <location>
        <begin position="54"/>
        <end position="127"/>
    </location>
</feature>
<evidence type="ECO:0000313" key="3">
    <source>
        <dbReference type="Proteomes" id="UP000294562"/>
    </source>
</evidence>
<sequence length="133" mass="13500">QTARHAWDDLVGIDGIGAVVAQSLTTSLAQPDERASIDRLIDFLEVEAAEAPNDDGSPIAGKTLVFTGNLEIMTRAEAKARAEAMGAKVSGSVSAKTDLVIAGPGAGSKAAKAEALGVETVDEAGWLALIGEA</sequence>
<dbReference type="GO" id="GO:0016874">
    <property type="term" value="F:ligase activity"/>
    <property type="evidence" value="ECO:0007669"/>
    <property type="project" value="UniProtKB-KW"/>
</dbReference>
<dbReference type="PROSITE" id="PS50172">
    <property type="entry name" value="BRCT"/>
    <property type="match status" value="1"/>
</dbReference>
<dbReference type="CDD" id="cd17748">
    <property type="entry name" value="BRCT_DNA_ligase_like"/>
    <property type="match status" value="1"/>
</dbReference>
<dbReference type="InterPro" id="IPR001357">
    <property type="entry name" value="BRCT_dom"/>
</dbReference>
<comment type="caution">
    <text evidence="2">The sequence shown here is derived from an EMBL/GenBank/DDBJ whole genome shotgun (WGS) entry which is preliminary data.</text>
</comment>
<accession>A0A4V3BAT1</accession>
<dbReference type="RefSeq" id="WP_341776761.1">
    <property type="nucleotide sequence ID" value="NZ_SMZO01000070.1"/>
</dbReference>
<name>A0A4V3BAT1_9RHOB</name>
<dbReference type="Proteomes" id="UP000294562">
    <property type="component" value="Unassembled WGS sequence"/>
</dbReference>
<dbReference type="Gene3D" id="3.40.50.10190">
    <property type="entry name" value="BRCT domain"/>
    <property type="match status" value="1"/>
</dbReference>
<organism evidence="2 3">
    <name type="scientific">Meridianimarinicoccus aquatilis</name>
    <dbReference type="NCBI Taxonomy" id="2552766"/>
    <lineage>
        <taxon>Bacteria</taxon>
        <taxon>Pseudomonadati</taxon>
        <taxon>Pseudomonadota</taxon>
        <taxon>Alphaproteobacteria</taxon>
        <taxon>Rhodobacterales</taxon>
        <taxon>Paracoccaceae</taxon>
        <taxon>Meridianimarinicoccus</taxon>
    </lineage>
</organism>
<dbReference type="Gene3D" id="1.10.150.20">
    <property type="entry name" value="5' to 3' exonuclease, C-terminal subdomain"/>
    <property type="match status" value="1"/>
</dbReference>
<reference evidence="2 3" key="1">
    <citation type="submission" date="2019-03" db="EMBL/GenBank/DDBJ databases">
        <title>Rhodobacteraceae bacterium SM1902, a new member of the family Rhodobacteraceae isolated from Yantai.</title>
        <authorList>
            <person name="Sun Y."/>
        </authorList>
    </citation>
    <scope>NUCLEOTIDE SEQUENCE [LARGE SCALE GENOMIC DNA]</scope>
    <source>
        <strain evidence="2 3">SM1902</strain>
    </source>
</reference>
<keyword evidence="3" id="KW-1185">Reference proteome</keyword>
<dbReference type="Pfam" id="PF00533">
    <property type="entry name" value="BRCT"/>
    <property type="match status" value="1"/>
</dbReference>